<reference evidence="2 3" key="1">
    <citation type="submission" date="2016-03" db="EMBL/GenBank/DDBJ databases">
        <title>EvidentialGene: Evidence-directed Construction of Genes on Genomes.</title>
        <authorList>
            <person name="Gilbert D.G."/>
            <person name="Choi J.-H."/>
            <person name="Mockaitis K."/>
            <person name="Colbourne J."/>
            <person name="Pfrender M."/>
        </authorList>
    </citation>
    <scope>NUCLEOTIDE SEQUENCE [LARGE SCALE GENOMIC DNA]</scope>
    <source>
        <strain evidence="2 3">Xinb3</strain>
        <tissue evidence="2">Complete organism</tissue>
    </source>
</reference>
<dbReference type="PANTHER" id="PTHR46704:SF1">
    <property type="entry name" value="TELOMERE LENGTH REGULATION PROTEIN TEL2 HOMOLOG"/>
    <property type="match status" value="1"/>
</dbReference>
<organism evidence="2 3">
    <name type="scientific">Daphnia magna</name>
    <dbReference type="NCBI Taxonomy" id="35525"/>
    <lineage>
        <taxon>Eukaryota</taxon>
        <taxon>Metazoa</taxon>
        <taxon>Ecdysozoa</taxon>
        <taxon>Arthropoda</taxon>
        <taxon>Crustacea</taxon>
        <taxon>Branchiopoda</taxon>
        <taxon>Diplostraca</taxon>
        <taxon>Cladocera</taxon>
        <taxon>Anomopoda</taxon>
        <taxon>Daphniidae</taxon>
        <taxon>Daphnia</taxon>
    </lineage>
</organism>
<sequence length="444" mass="50438">MLVFLKDSRGTINPFLLFSIQIRDSAFILRNIILKQTRKPIPSKLMENDIIEGEVEIPPLLQEFFECLVNGPNTNRTKICERKTIRIQSLAEETIFSVTNGRSKPSKQMLLALVMKSVPGSRKAIEILNKFGHCVSYHVAEELETELTYTASESSTLLPYGLLRQSHLHTGVAYDNYDCYVETLTGKDTLHDTVGIVYQDEVESLSPNPDGDQHEAAKENQSVTSAGTTERQSVHRRRAYIEAPQVIEPYHKKPRLVRENMTVVDDPRRKETPTAFQRGKLLDFIWMTSVALGVTALMNSSSARTRWHTSHYLRMTLVSHLYSRLSITRKEEVSREAHANRIKKDCALFKSVVDSVTSCRNPFTDDNVDSLVNLSTGKAVSPTTQNFLLSKLMTFSSEVVKLKKKGPNDKIQQARMERDLMGRILATALEKKKNVYRFRAITFP</sequence>
<comment type="caution">
    <text evidence="2">The sequence shown here is derived from an EMBL/GenBank/DDBJ whole genome shotgun (WGS) entry which is preliminary data.</text>
</comment>
<accession>A0A162DBH6</accession>
<dbReference type="Proteomes" id="UP000076858">
    <property type="component" value="Unassembled WGS sequence"/>
</dbReference>
<protein>
    <submittedName>
        <fullName evidence="2">Uncharacterized protein</fullName>
    </submittedName>
</protein>
<keyword evidence="3" id="KW-1185">Reference proteome</keyword>
<gene>
    <name evidence="2" type="ORF">APZ42_026203</name>
</gene>
<dbReference type="OrthoDB" id="7699677at2759"/>
<dbReference type="EMBL" id="LRGB01002060">
    <property type="protein sequence ID" value="KZS09534.1"/>
    <property type="molecule type" value="Genomic_DNA"/>
</dbReference>
<evidence type="ECO:0000256" key="1">
    <source>
        <dbReference type="SAM" id="MobiDB-lite"/>
    </source>
</evidence>
<feature type="region of interest" description="Disordered" evidence="1">
    <location>
        <begin position="203"/>
        <end position="234"/>
    </location>
</feature>
<feature type="compositionally biased region" description="Polar residues" evidence="1">
    <location>
        <begin position="219"/>
        <end position="231"/>
    </location>
</feature>
<dbReference type="PANTHER" id="PTHR46704">
    <property type="entry name" value="CXC DOMAIN-CONTAINING PROTEIN-RELATED"/>
    <property type="match status" value="1"/>
</dbReference>
<evidence type="ECO:0000313" key="2">
    <source>
        <dbReference type="EMBL" id="KZS09534.1"/>
    </source>
</evidence>
<proteinExistence type="predicted"/>
<dbReference type="AlphaFoldDB" id="A0A162DBH6"/>
<evidence type="ECO:0000313" key="3">
    <source>
        <dbReference type="Proteomes" id="UP000076858"/>
    </source>
</evidence>
<name>A0A162DBH6_9CRUS</name>